<comment type="caution">
    <text evidence="3">The sequence shown here is derived from an EMBL/GenBank/DDBJ whole genome shotgun (WGS) entry which is preliminary data.</text>
</comment>
<dbReference type="Proteomes" id="UP001167831">
    <property type="component" value="Unassembled WGS sequence"/>
</dbReference>
<organism evidence="3 5">
    <name type="scientific">Leyella lascolaii</name>
    <dbReference type="NCBI Taxonomy" id="1776379"/>
    <lineage>
        <taxon>Bacteria</taxon>
        <taxon>Pseudomonadati</taxon>
        <taxon>Bacteroidota</taxon>
        <taxon>Bacteroidia</taxon>
        <taxon>Bacteroidales</taxon>
        <taxon>Prevotellaceae</taxon>
        <taxon>Leyella</taxon>
    </lineage>
</organism>
<gene>
    <name evidence="2" type="ORF">QVN81_01710</name>
    <name evidence="3" type="ORF">QVN84_01700</name>
</gene>
<reference evidence="3" key="2">
    <citation type="submission" date="2023-08" db="EMBL/GenBank/DDBJ databases">
        <title>Identification and characterization of horizontal gene transfer across gut microbiota members of farm animals based on homology search.</title>
        <authorList>
            <person name="Schwarzerova J."/>
            <person name="Nykrynova M."/>
            <person name="Jureckova K."/>
            <person name="Cejkova D."/>
            <person name="Rychlik I."/>
        </authorList>
    </citation>
    <scope>NUCLEOTIDE SEQUENCE</scope>
    <source>
        <strain evidence="3">ET15</strain>
        <strain evidence="2">ET37</strain>
    </source>
</reference>
<name>A0AAW7JG42_9BACT</name>
<dbReference type="PROSITE" id="PS51257">
    <property type="entry name" value="PROKAR_LIPOPROTEIN"/>
    <property type="match status" value="1"/>
</dbReference>
<keyword evidence="4" id="KW-1185">Reference proteome</keyword>
<feature type="chain" id="PRO_5043656007" description="Lipoprotein" evidence="1">
    <location>
        <begin position="26"/>
        <end position="185"/>
    </location>
</feature>
<dbReference type="EMBL" id="JAUEIF010000001">
    <property type="protein sequence ID" value="MDN0024240.1"/>
    <property type="molecule type" value="Genomic_DNA"/>
</dbReference>
<evidence type="ECO:0008006" key="6">
    <source>
        <dbReference type="Google" id="ProtNLM"/>
    </source>
</evidence>
<accession>A0AAW7JG42</accession>
<dbReference type="Proteomes" id="UP001168478">
    <property type="component" value="Unassembled WGS sequence"/>
</dbReference>
<evidence type="ECO:0000256" key="1">
    <source>
        <dbReference type="SAM" id="SignalP"/>
    </source>
</evidence>
<keyword evidence="1" id="KW-0732">Signal</keyword>
<reference evidence="3" key="1">
    <citation type="submission" date="2023-06" db="EMBL/GenBank/DDBJ databases">
        <authorList>
            <person name="Zeman M."/>
            <person name="Kubasova T."/>
            <person name="Jahodarova E."/>
            <person name="Nykrynova M."/>
            <person name="Rychlik I."/>
        </authorList>
    </citation>
    <scope>NUCLEOTIDE SEQUENCE</scope>
    <source>
        <strain evidence="3">ET15</strain>
        <strain evidence="2">ET37</strain>
    </source>
</reference>
<proteinExistence type="predicted"/>
<evidence type="ECO:0000313" key="2">
    <source>
        <dbReference type="EMBL" id="MDN0021744.1"/>
    </source>
</evidence>
<dbReference type="EMBL" id="JAUEIE010000001">
    <property type="protein sequence ID" value="MDN0021744.1"/>
    <property type="molecule type" value="Genomic_DNA"/>
</dbReference>
<evidence type="ECO:0000313" key="5">
    <source>
        <dbReference type="Proteomes" id="UP001168478"/>
    </source>
</evidence>
<evidence type="ECO:0000313" key="3">
    <source>
        <dbReference type="EMBL" id="MDN0024240.1"/>
    </source>
</evidence>
<dbReference type="RefSeq" id="WP_289824524.1">
    <property type="nucleotide sequence ID" value="NZ_CAUWBX010000049.1"/>
</dbReference>
<protein>
    <recommendedName>
        <fullName evidence="6">Lipoprotein</fullName>
    </recommendedName>
</protein>
<sequence length="185" mass="21198">MRRIYKNMVLVVSVMMSLFTLVSCGDDDDSTLTGKGEHVYSVFYQFELYDAEGNPYMVESSSDDAFSTCYKYDEGIAPRWFSDSESRVSGNVVGPFTFTRVIFSSKPPVIEPFVVKFGLMSDSWFKESGVQYVDIRMEEFDSDKDDMRSLRPVSWESDGLDVMYVKDRKISPEYIITCIGVRMPV</sequence>
<evidence type="ECO:0000313" key="4">
    <source>
        <dbReference type="Proteomes" id="UP001167831"/>
    </source>
</evidence>
<feature type="signal peptide" evidence="1">
    <location>
        <begin position="1"/>
        <end position="25"/>
    </location>
</feature>
<dbReference type="AlphaFoldDB" id="A0AAW7JG42"/>